<dbReference type="Proteomes" id="UP000694843">
    <property type="component" value="Unplaced"/>
</dbReference>
<proteinExistence type="predicted"/>
<dbReference type="GeneID" id="108678219"/>
<feature type="transmembrane region" description="Helical" evidence="2">
    <location>
        <begin position="12"/>
        <end position="33"/>
    </location>
</feature>
<keyword evidence="2" id="KW-0472">Membrane</keyword>
<keyword evidence="2" id="KW-0812">Transmembrane</keyword>
<accession>A0A8B7P7D2</accession>
<dbReference type="RefSeq" id="XP_018022074.1">
    <property type="nucleotide sequence ID" value="XM_018166585.2"/>
</dbReference>
<keyword evidence="3" id="KW-1185">Reference proteome</keyword>
<gene>
    <name evidence="4" type="primary">LOC108678219</name>
</gene>
<sequence length="106" mass="11605">MASELNLSNVGGVFVVLLGGMGLALVVAIFEFLGECINISKDDEIPFVKVLRQELRFIFKCKGSTKPIRKKASEAGDDIDDDDDEHEETIYGGSDVYSYGNKTPIT</sequence>
<evidence type="ECO:0000256" key="1">
    <source>
        <dbReference type="SAM" id="MobiDB-lite"/>
    </source>
</evidence>
<reference evidence="4" key="1">
    <citation type="submission" date="2025-08" db="UniProtKB">
        <authorList>
            <consortium name="RefSeq"/>
        </authorList>
    </citation>
    <scope>IDENTIFICATION</scope>
    <source>
        <tissue evidence="4">Whole organism</tissue>
    </source>
</reference>
<dbReference type="KEGG" id="hazt:108678219"/>
<keyword evidence="2" id="KW-1133">Transmembrane helix</keyword>
<name>A0A8B7P7D2_HYAAZ</name>
<protein>
    <submittedName>
        <fullName evidence="4">Glutamate receptor ionotropic, kainate 5-like</fullName>
    </submittedName>
</protein>
<feature type="region of interest" description="Disordered" evidence="1">
    <location>
        <begin position="68"/>
        <end position="106"/>
    </location>
</feature>
<feature type="compositionally biased region" description="Acidic residues" evidence="1">
    <location>
        <begin position="75"/>
        <end position="87"/>
    </location>
</feature>
<dbReference type="AlphaFoldDB" id="A0A8B7P7D2"/>
<evidence type="ECO:0000313" key="4">
    <source>
        <dbReference type="RefSeq" id="XP_018022074.1"/>
    </source>
</evidence>
<organism evidence="3 4">
    <name type="scientific">Hyalella azteca</name>
    <name type="common">Amphipod</name>
    <dbReference type="NCBI Taxonomy" id="294128"/>
    <lineage>
        <taxon>Eukaryota</taxon>
        <taxon>Metazoa</taxon>
        <taxon>Ecdysozoa</taxon>
        <taxon>Arthropoda</taxon>
        <taxon>Crustacea</taxon>
        <taxon>Multicrustacea</taxon>
        <taxon>Malacostraca</taxon>
        <taxon>Eumalacostraca</taxon>
        <taxon>Peracarida</taxon>
        <taxon>Amphipoda</taxon>
        <taxon>Senticaudata</taxon>
        <taxon>Talitrida</taxon>
        <taxon>Talitroidea</taxon>
        <taxon>Hyalellidae</taxon>
        <taxon>Hyalella</taxon>
    </lineage>
</organism>
<evidence type="ECO:0000256" key="2">
    <source>
        <dbReference type="SAM" id="Phobius"/>
    </source>
</evidence>
<dbReference type="OrthoDB" id="6377796at2759"/>
<evidence type="ECO:0000313" key="3">
    <source>
        <dbReference type="Proteomes" id="UP000694843"/>
    </source>
</evidence>